<evidence type="ECO:0008006" key="4">
    <source>
        <dbReference type="Google" id="ProtNLM"/>
    </source>
</evidence>
<keyword evidence="3" id="KW-1185">Reference proteome</keyword>
<keyword evidence="1" id="KW-0472">Membrane</keyword>
<gene>
    <name evidence="2" type="ORF">D9613_011392</name>
</gene>
<proteinExistence type="predicted"/>
<comment type="caution">
    <text evidence="2">The sequence shown here is derived from an EMBL/GenBank/DDBJ whole genome shotgun (WGS) entry which is preliminary data.</text>
</comment>
<protein>
    <recommendedName>
        <fullName evidence="4">Transmembrane protein</fullName>
    </recommendedName>
</protein>
<dbReference type="EMBL" id="JAACJL010000032">
    <property type="protein sequence ID" value="KAF4616097.1"/>
    <property type="molecule type" value="Genomic_DNA"/>
</dbReference>
<evidence type="ECO:0000313" key="2">
    <source>
        <dbReference type="EMBL" id="KAF4616097.1"/>
    </source>
</evidence>
<keyword evidence="1" id="KW-0812">Transmembrane</keyword>
<keyword evidence="1" id="KW-1133">Transmembrane helix</keyword>
<feature type="transmembrane region" description="Helical" evidence="1">
    <location>
        <begin position="355"/>
        <end position="380"/>
    </location>
</feature>
<evidence type="ECO:0000313" key="3">
    <source>
        <dbReference type="Proteomes" id="UP000521872"/>
    </source>
</evidence>
<name>A0A8H4QRK9_9AGAR</name>
<sequence length="508" mass="55567">MGNSNSTQVQPASMPPETARWVVVDDADPAIKYAGLWFEDFGSLDSKGNFGPVYDGTLHGTNSSASLEYSFNGTQVTIYGTNNHLDTSGVLDPTWECFIDGISIGSANLVVTVENNWVLCEQDEIHDGAHMLTVNATTKRQTFWFDSIRYRPSPTMSLESATVLVDNSDVGLQNSYSTDWMPLFDIANMTNSAYATFSFNFTGISLAWYGLIPIDSAHPFQDDTTGVYVLDGGTPTTFVLQRLRSDTVTQYNQKFFETPPLLPGPHNIVVTYLGNSATTPLTLDYLIIHNGTMPSRTSTASVDVSATVPSNTPATVPSNMPATVPTNGPTTVPTNMPAAVTATVLTPPQSHENRIGTLVGVAAASGVIAGSVMVLSYCCWRSKKRRHYLSTLEQSSQRSPRRITKLPANWTHFLSASFFGNIPIFRARPEAAYAIRTGSVNMIDLFGYPLQTTSDSLLYALEHIRSQSPRSDRRHLSPLRPLRNSDIPLPLPRYVAQVSELPPAYTTM</sequence>
<organism evidence="2 3">
    <name type="scientific">Agrocybe pediades</name>
    <dbReference type="NCBI Taxonomy" id="84607"/>
    <lineage>
        <taxon>Eukaryota</taxon>
        <taxon>Fungi</taxon>
        <taxon>Dikarya</taxon>
        <taxon>Basidiomycota</taxon>
        <taxon>Agaricomycotina</taxon>
        <taxon>Agaricomycetes</taxon>
        <taxon>Agaricomycetidae</taxon>
        <taxon>Agaricales</taxon>
        <taxon>Agaricineae</taxon>
        <taxon>Strophariaceae</taxon>
        <taxon>Agrocybe</taxon>
    </lineage>
</organism>
<dbReference type="Gene3D" id="2.60.120.260">
    <property type="entry name" value="Galactose-binding domain-like"/>
    <property type="match status" value="2"/>
</dbReference>
<dbReference type="AlphaFoldDB" id="A0A8H4QRK9"/>
<evidence type="ECO:0000256" key="1">
    <source>
        <dbReference type="SAM" id="Phobius"/>
    </source>
</evidence>
<reference evidence="2 3" key="1">
    <citation type="submission" date="2019-12" db="EMBL/GenBank/DDBJ databases">
        <authorList>
            <person name="Floudas D."/>
            <person name="Bentzer J."/>
            <person name="Ahren D."/>
            <person name="Johansson T."/>
            <person name="Persson P."/>
            <person name="Tunlid A."/>
        </authorList>
    </citation>
    <scope>NUCLEOTIDE SEQUENCE [LARGE SCALE GENOMIC DNA]</scope>
    <source>
        <strain evidence="2 3">CBS 102.39</strain>
    </source>
</reference>
<accession>A0A8H4QRK9</accession>
<dbReference type="Proteomes" id="UP000521872">
    <property type="component" value="Unassembled WGS sequence"/>
</dbReference>